<keyword evidence="3" id="KW-0804">Transcription</keyword>
<evidence type="ECO:0000256" key="2">
    <source>
        <dbReference type="ARBA" id="ARBA00023125"/>
    </source>
</evidence>
<dbReference type="Gene3D" id="1.10.357.10">
    <property type="entry name" value="Tetracycline Repressor, domain 2"/>
    <property type="match status" value="1"/>
</dbReference>
<dbReference type="PRINTS" id="PR00455">
    <property type="entry name" value="HTHTETR"/>
</dbReference>
<dbReference type="Pfam" id="PF00440">
    <property type="entry name" value="TetR_N"/>
    <property type="match status" value="1"/>
</dbReference>
<organism evidence="6 7">
    <name type="scientific">Corynebacterium hindlerae</name>
    <dbReference type="NCBI Taxonomy" id="699041"/>
    <lineage>
        <taxon>Bacteria</taxon>
        <taxon>Bacillati</taxon>
        <taxon>Actinomycetota</taxon>
        <taxon>Actinomycetes</taxon>
        <taxon>Mycobacteriales</taxon>
        <taxon>Corynebacteriaceae</taxon>
        <taxon>Corynebacterium</taxon>
    </lineage>
</organism>
<feature type="domain" description="HTH tetR-type" evidence="5">
    <location>
        <begin position="1"/>
        <end position="61"/>
    </location>
</feature>
<evidence type="ECO:0000259" key="5">
    <source>
        <dbReference type="PROSITE" id="PS50977"/>
    </source>
</evidence>
<proteinExistence type="predicted"/>
<evidence type="ECO:0000256" key="4">
    <source>
        <dbReference type="PROSITE-ProRule" id="PRU00335"/>
    </source>
</evidence>
<sequence>MSAKEKLLDAFEDILISQGENSATLDAVAQKAGVSKGGLLYHFPSKTALITGLTNRLEARMNEDISLMQQAPGGVAAYYIRTSSIIDDAYARTLIAATKLSGPHTARIVELQRNGQRTILELLTKQTGSVAAAQALLLIGDGLYHNSLIDGECSTARMPDLATNLSSISALLGAGDSADS</sequence>
<dbReference type="Proteomes" id="UP000515570">
    <property type="component" value="Chromosome"/>
</dbReference>
<evidence type="ECO:0000313" key="6">
    <source>
        <dbReference type="EMBL" id="QMV84813.1"/>
    </source>
</evidence>
<dbReference type="EMBL" id="CP059833">
    <property type="protein sequence ID" value="QMV84813.1"/>
    <property type="molecule type" value="Genomic_DNA"/>
</dbReference>
<keyword evidence="2 4" id="KW-0238">DNA-binding</keyword>
<keyword evidence="7" id="KW-1185">Reference proteome</keyword>
<keyword evidence="1" id="KW-0805">Transcription regulation</keyword>
<dbReference type="SUPFAM" id="SSF46689">
    <property type="entry name" value="Homeodomain-like"/>
    <property type="match status" value="1"/>
</dbReference>
<dbReference type="GO" id="GO:0000976">
    <property type="term" value="F:transcription cis-regulatory region binding"/>
    <property type="evidence" value="ECO:0007669"/>
    <property type="project" value="TreeGrafter"/>
</dbReference>
<dbReference type="InterPro" id="IPR050109">
    <property type="entry name" value="HTH-type_TetR-like_transc_reg"/>
</dbReference>
<dbReference type="PROSITE" id="PS50977">
    <property type="entry name" value="HTH_TETR_2"/>
    <property type="match status" value="1"/>
</dbReference>
<evidence type="ECO:0000313" key="7">
    <source>
        <dbReference type="Proteomes" id="UP000515570"/>
    </source>
</evidence>
<dbReference type="PANTHER" id="PTHR30055:SF234">
    <property type="entry name" value="HTH-TYPE TRANSCRIPTIONAL REGULATOR BETI"/>
    <property type="match status" value="1"/>
</dbReference>
<evidence type="ECO:0000256" key="1">
    <source>
        <dbReference type="ARBA" id="ARBA00023015"/>
    </source>
</evidence>
<gene>
    <name evidence="6" type="ORF">HW450_10785</name>
</gene>
<reference evidence="6 7" key="1">
    <citation type="submission" date="2020-07" db="EMBL/GenBank/DDBJ databases">
        <title>non toxigenic Corynebacterium sp. nov from a clinical source.</title>
        <authorList>
            <person name="Bernier A.-M."/>
            <person name="Bernard K."/>
        </authorList>
    </citation>
    <scope>NUCLEOTIDE SEQUENCE [LARGE SCALE GENOMIC DNA]</scope>
    <source>
        <strain evidence="7">NML 93-0612</strain>
    </source>
</reference>
<dbReference type="PANTHER" id="PTHR30055">
    <property type="entry name" value="HTH-TYPE TRANSCRIPTIONAL REGULATOR RUTR"/>
    <property type="match status" value="1"/>
</dbReference>
<dbReference type="InterPro" id="IPR009057">
    <property type="entry name" value="Homeodomain-like_sf"/>
</dbReference>
<evidence type="ECO:0000256" key="3">
    <source>
        <dbReference type="ARBA" id="ARBA00023163"/>
    </source>
</evidence>
<name>A0A7G5FDX2_9CORY</name>
<accession>A0A7G5FDX2</accession>
<feature type="DNA-binding region" description="H-T-H motif" evidence="4">
    <location>
        <begin position="24"/>
        <end position="43"/>
    </location>
</feature>
<dbReference type="InterPro" id="IPR001647">
    <property type="entry name" value="HTH_TetR"/>
</dbReference>
<dbReference type="RefSeq" id="WP_182385620.1">
    <property type="nucleotide sequence ID" value="NZ_CP059833.1"/>
</dbReference>
<protein>
    <submittedName>
        <fullName evidence="6">TetR/AcrR family transcriptional regulator</fullName>
    </submittedName>
</protein>
<dbReference type="GO" id="GO:0003700">
    <property type="term" value="F:DNA-binding transcription factor activity"/>
    <property type="evidence" value="ECO:0007669"/>
    <property type="project" value="TreeGrafter"/>
</dbReference>
<dbReference type="AlphaFoldDB" id="A0A7G5FDX2"/>